<accession>A0A6A3RG58</accession>
<dbReference type="EMBL" id="QXFZ01001113">
    <property type="protein sequence ID" value="KAE9096701.1"/>
    <property type="molecule type" value="Genomic_DNA"/>
</dbReference>
<protein>
    <submittedName>
        <fullName evidence="1">Uncharacterized protein</fullName>
    </submittedName>
</protein>
<dbReference type="AlphaFoldDB" id="A0A6A3RG58"/>
<sequence>MSIAPIEPSAPVLAPASSCMIRTRNCSSSGVNDVKSIAVRHSIAKNCVHKFRTVQGGWKFRSVCSIPLSMPPRI</sequence>
<dbReference type="Proteomes" id="UP000441208">
    <property type="component" value="Unassembled WGS sequence"/>
</dbReference>
<evidence type="ECO:0000313" key="2">
    <source>
        <dbReference type="Proteomes" id="UP000441208"/>
    </source>
</evidence>
<name>A0A6A3RG58_9STRA</name>
<proteinExistence type="predicted"/>
<reference evidence="1 2" key="1">
    <citation type="submission" date="2018-08" db="EMBL/GenBank/DDBJ databases">
        <title>Genomic investigation of the strawberry pathogen Phytophthora fragariae indicates pathogenicity is determined by transcriptional variation in three key races.</title>
        <authorList>
            <person name="Adams T.M."/>
            <person name="Armitage A.D."/>
            <person name="Sobczyk M.K."/>
            <person name="Bates H.J."/>
            <person name="Dunwell J.M."/>
            <person name="Nellist C.F."/>
            <person name="Harrison R.J."/>
        </authorList>
    </citation>
    <scope>NUCLEOTIDE SEQUENCE [LARGE SCALE GENOMIC DNA]</scope>
    <source>
        <strain evidence="1 2">NOV-71</strain>
    </source>
</reference>
<evidence type="ECO:0000313" key="1">
    <source>
        <dbReference type="EMBL" id="KAE9096701.1"/>
    </source>
</evidence>
<organism evidence="1 2">
    <name type="scientific">Phytophthora fragariae</name>
    <dbReference type="NCBI Taxonomy" id="53985"/>
    <lineage>
        <taxon>Eukaryota</taxon>
        <taxon>Sar</taxon>
        <taxon>Stramenopiles</taxon>
        <taxon>Oomycota</taxon>
        <taxon>Peronosporomycetes</taxon>
        <taxon>Peronosporales</taxon>
        <taxon>Peronosporaceae</taxon>
        <taxon>Phytophthora</taxon>
    </lineage>
</organism>
<gene>
    <name evidence="1" type="ORF">PF007_g16899</name>
</gene>
<comment type="caution">
    <text evidence="1">The sequence shown here is derived from an EMBL/GenBank/DDBJ whole genome shotgun (WGS) entry which is preliminary data.</text>
</comment>